<name>A0A0K3AN99_BABMR</name>
<dbReference type="GeneID" id="24425241"/>
<organism evidence="1 2">
    <name type="scientific">Babesia microti (strain RI)</name>
    <dbReference type="NCBI Taxonomy" id="1133968"/>
    <lineage>
        <taxon>Eukaryota</taxon>
        <taxon>Sar</taxon>
        <taxon>Alveolata</taxon>
        <taxon>Apicomplexa</taxon>
        <taxon>Aconoidasida</taxon>
        <taxon>Piroplasmida</taxon>
        <taxon>Babesiidae</taxon>
        <taxon>Babesia</taxon>
    </lineage>
</organism>
<evidence type="ECO:0000313" key="2">
    <source>
        <dbReference type="Proteomes" id="UP000002899"/>
    </source>
</evidence>
<gene>
    <name evidence="1" type="ORF">BMR1_03g02995</name>
</gene>
<sequence length="117" mass="13631">MIDSIYEKPRHKKLKGIKYYKNKRRQNVTLVYSDPVAIPSDNTFDYVENYELTSQESNSICTSPKKRTSKFKHFKIDIHKAIGEGRCNVYEVPIIGARTQSPVSVKSFENQLDLFRI</sequence>
<dbReference type="AlphaFoldDB" id="A0A0K3AN99"/>
<reference evidence="1 2" key="3">
    <citation type="journal article" date="2016" name="Sci. Rep.">
        <title>Genome-wide diversity and gene expression profiling of Babesia microti isolates identify polymorphic genes that mediate host-pathogen interactions.</title>
        <authorList>
            <person name="Silva J.C."/>
            <person name="Cornillot E."/>
            <person name="McCracken C."/>
            <person name="Usmani-Brown S."/>
            <person name="Dwivedi A."/>
            <person name="Ifeonu O.O."/>
            <person name="Crabtree J."/>
            <person name="Gotia H.T."/>
            <person name="Virji A.Z."/>
            <person name="Reynes C."/>
            <person name="Colinge J."/>
            <person name="Kumar V."/>
            <person name="Lawres L."/>
            <person name="Pazzi J.E."/>
            <person name="Pablo J.V."/>
            <person name="Hung C."/>
            <person name="Brancato J."/>
            <person name="Kumari P."/>
            <person name="Orvis J."/>
            <person name="Tretina K."/>
            <person name="Chibucos M."/>
            <person name="Ott S."/>
            <person name="Sadzewicz L."/>
            <person name="Sengamalay N."/>
            <person name="Shetty A.C."/>
            <person name="Su Q."/>
            <person name="Tallon L."/>
            <person name="Fraser C.M."/>
            <person name="Frutos R."/>
            <person name="Molina D.M."/>
            <person name="Krause P.J."/>
            <person name="Ben Mamoun C."/>
        </authorList>
    </citation>
    <scope>NUCLEOTIDE SEQUENCE [LARGE SCALE GENOMIC DNA]</scope>
    <source>
        <strain evidence="1 2">RI</strain>
    </source>
</reference>
<dbReference type="KEGG" id="bmic:BMR1_03g02995"/>
<evidence type="ECO:0000313" key="1">
    <source>
        <dbReference type="EMBL" id="CTQ41199.1"/>
    </source>
</evidence>
<dbReference type="VEuPathDB" id="PiroplasmaDB:BMR1_03g02995"/>
<reference evidence="1 2" key="1">
    <citation type="journal article" date="2012" name="Nucleic Acids Res.">
        <title>Sequencing of the smallest Apicomplexan genome from the human pathogen Babesia microti.</title>
        <authorList>
            <person name="Cornillot E."/>
            <person name="Hadj-Kaddour K."/>
            <person name="Dassouli A."/>
            <person name="Noel B."/>
            <person name="Ranwez V."/>
            <person name="Vacherie B."/>
            <person name="Augagneur Y."/>
            <person name="Bres V."/>
            <person name="Duclos A."/>
            <person name="Randazzo S."/>
            <person name="Carcy B."/>
            <person name="Debierre-Grockiego F."/>
            <person name="Delbecq S."/>
            <person name="Moubri-Menage K."/>
            <person name="Shams-Eldin H."/>
            <person name="Usmani-Brown S."/>
            <person name="Bringaud F."/>
            <person name="Wincker P."/>
            <person name="Vivares C.P."/>
            <person name="Schwarz R.T."/>
            <person name="Schetters T.P."/>
            <person name="Krause P.J."/>
            <person name="Gorenflot A."/>
            <person name="Berry V."/>
            <person name="Barbe V."/>
            <person name="Ben Mamoun C."/>
        </authorList>
    </citation>
    <scope>NUCLEOTIDE SEQUENCE [LARGE SCALE GENOMIC DNA]</scope>
    <source>
        <strain evidence="1 2">RI</strain>
    </source>
</reference>
<dbReference type="EMBL" id="LN871598">
    <property type="protein sequence ID" value="CTQ41199.1"/>
    <property type="molecule type" value="Genomic_DNA"/>
</dbReference>
<proteinExistence type="predicted"/>
<reference evidence="1 2" key="2">
    <citation type="journal article" date="2013" name="PLoS ONE">
        <title>Whole genome mapping and re-organization of the nuclear and mitochondrial genomes of Babesia microti isolates.</title>
        <authorList>
            <person name="Cornillot E."/>
            <person name="Dassouli A."/>
            <person name="Garg A."/>
            <person name="Pachikara N."/>
            <person name="Randazzo S."/>
            <person name="Depoix D."/>
            <person name="Carcy B."/>
            <person name="Delbecq S."/>
            <person name="Frutos R."/>
            <person name="Silva J.C."/>
            <person name="Sutton R."/>
            <person name="Krause P.J."/>
            <person name="Mamoun C.B."/>
        </authorList>
    </citation>
    <scope>NUCLEOTIDE SEQUENCE [LARGE SCALE GENOMIC DNA]</scope>
    <source>
        <strain evidence="1 2">RI</strain>
    </source>
</reference>
<keyword evidence="2" id="KW-1185">Reference proteome</keyword>
<accession>A0A0K3AN99</accession>
<dbReference type="Proteomes" id="UP000002899">
    <property type="component" value="Chromosome III"/>
</dbReference>
<dbReference type="RefSeq" id="XP_012649210.1">
    <property type="nucleotide sequence ID" value="XM_012793756.1"/>
</dbReference>
<protein>
    <submittedName>
        <fullName evidence="1">Uncharacterized protein</fullName>
    </submittedName>
</protein>